<gene>
    <name evidence="3" type="ORF">EI42_05569</name>
</gene>
<dbReference type="EMBL" id="QKUF01000035">
    <property type="protein sequence ID" value="PZW22168.1"/>
    <property type="molecule type" value="Genomic_DNA"/>
</dbReference>
<evidence type="ECO:0000256" key="2">
    <source>
        <dbReference type="SAM" id="Phobius"/>
    </source>
</evidence>
<dbReference type="AlphaFoldDB" id="A0A326TXZ4"/>
<evidence type="ECO:0000313" key="3">
    <source>
        <dbReference type="EMBL" id="PZW22168.1"/>
    </source>
</evidence>
<dbReference type="RefSeq" id="WP_111325814.1">
    <property type="nucleotide sequence ID" value="NZ_BIFX01000001.1"/>
</dbReference>
<reference evidence="3 4" key="1">
    <citation type="submission" date="2018-06" db="EMBL/GenBank/DDBJ databases">
        <title>Genomic Encyclopedia of Archaeal and Bacterial Type Strains, Phase II (KMG-II): from individual species to whole genera.</title>
        <authorList>
            <person name="Goeker M."/>
        </authorList>
    </citation>
    <scope>NUCLEOTIDE SEQUENCE [LARGE SCALE GENOMIC DNA]</scope>
    <source>
        <strain evidence="3 4">ATCC BAA-1881</strain>
    </source>
</reference>
<evidence type="ECO:0000256" key="1">
    <source>
        <dbReference type="SAM" id="MobiDB-lite"/>
    </source>
</evidence>
<name>A0A326TXZ4_THEHA</name>
<dbReference type="Proteomes" id="UP000248806">
    <property type="component" value="Unassembled WGS sequence"/>
</dbReference>
<keyword evidence="2" id="KW-0812">Transmembrane</keyword>
<feature type="compositionally biased region" description="Basic and acidic residues" evidence="1">
    <location>
        <begin position="96"/>
        <end position="111"/>
    </location>
</feature>
<organism evidence="3 4">
    <name type="scientific">Thermosporothrix hazakensis</name>
    <dbReference type="NCBI Taxonomy" id="644383"/>
    <lineage>
        <taxon>Bacteria</taxon>
        <taxon>Bacillati</taxon>
        <taxon>Chloroflexota</taxon>
        <taxon>Ktedonobacteria</taxon>
        <taxon>Ktedonobacterales</taxon>
        <taxon>Thermosporotrichaceae</taxon>
        <taxon>Thermosporothrix</taxon>
    </lineage>
</organism>
<keyword evidence="2" id="KW-1133">Transmembrane helix</keyword>
<feature type="transmembrane region" description="Helical" evidence="2">
    <location>
        <begin position="58"/>
        <end position="76"/>
    </location>
</feature>
<feature type="transmembrane region" description="Helical" evidence="2">
    <location>
        <begin position="26"/>
        <end position="52"/>
    </location>
</feature>
<comment type="caution">
    <text evidence="3">The sequence shown here is derived from an EMBL/GenBank/DDBJ whole genome shotgun (WGS) entry which is preliminary data.</text>
</comment>
<keyword evidence="4" id="KW-1185">Reference proteome</keyword>
<evidence type="ECO:0000313" key="4">
    <source>
        <dbReference type="Proteomes" id="UP000248806"/>
    </source>
</evidence>
<feature type="region of interest" description="Disordered" evidence="1">
    <location>
        <begin position="85"/>
        <end position="111"/>
    </location>
</feature>
<protein>
    <submittedName>
        <fullName evidence="3">Uncharacterized protein</fullName>
    </submittedName>
</protein>
<accession>A0A326TXZ4</accession>
<proteinExistence type="predicted"/>
<keyword evidence="2" id="KW-0472">Membrane</keyword>
<sequence>MEQQRIGPKRRLRIFERAIWNKSNRYIWSGLLFVILGLLLIGAGIVFSGGVYYSPEGLLIGIGAIVFIVGIIRLLIGMINPPTPEDLPPLGEEEETTRSNDEISLDDLYRH</sequence>